<dbReference type="CDD" id="cd07043">
    <property type="entry name" value="STAS_anti-anti-sigma_factors"/>
    <property type="match status" value="1"/>
</dbReference>
<dbReference type="InterPro" id="IPR002645">
    <property type="entry name" value="STAS_dom"/>
</dbReference>
<evidence type="ECO:0000256" key="1">
    <source>
        <dbReference type="ARBA" id="ARBA00009013"/>
    </source>
</evidence>
<dbReference type="PANTHER" id="PTHR33495:SF2">
    <property type="entry name" value="ANTI-SIGMA FACTOR ANTAGONIST TM_1081-RELATED"/>
    <property type="match status" value="1"/>
</dbReference>
<dbReference type="PANTHER" id="PTHR33495">
    <property type="entry name" value="ANTI-SIGMA FACTOR ANTAGONIST TM_1081-RELATED-RELATED"/>
    <property type="match status" value="1"/>
</dbReference>
<evidence type="ECO:0000313" key="5">
    <source>
        <dbReference type="Proteomes" id="UP000289794"/>
    </source>
</evidence>
<reference evidence="4 5" key="1">
    <citation type="submission" date="2019-01" db="EMBL/GenBank/DDBJ databases">
        <title>PMF-metabolizing Aryl O-demethylase.</title>
        <authorList>
            <person name="Kim M."/>
        </authorList>
    </citation>
    <scope>NUCLEOTIDE SEQUENCE [LARGE SCALE GENOMIC DNA]</scope>
    <source>
        <strain evidence="4 5">PMF1</strain>
    </source>
</reference>
<dbReference type="AlphaFoldDB" id="A0A4P6LSA5"/>
<name>A0A4P6LSA5_9FIRM</name>
<dbReference type="Gene3D" id="3.30.750.24">
    <property type="entry name" value="STAS domain"/>
    <property type="match status" value="1"/>
</dbReference>
<evidence type="ECO:0000259" key="3">
    <source>
        <dbReference type="PROSITE" id="PS50801"/>
    </source>
</evidence>
<dbReference type="EMBL" id="CP035945">
    <property type="protein sequence ID" value="QBE94816.1"/>
    <property type="molecule type" value="Genomic_DNA"/>
</dbReference>
<dbReference type="KEGG" id="bpro:PMF13cell1_00309"/>
<dbReference type="Pfam" id="PF01740">
    <property type="entry name" value="STAS"/>
    <property type="match status" value="1"/>
</dbReference>
<gene>
    <name evidence="4" type="primary">btrV</name>
    <name evidence="4" type="ORF">PMF13cell1_00309</name>
</gene>
<dbReference type="Proteomes" id="UP000289794">
    <property type="component" value="Chromosome"/>
</dbReference>
<dbReference type="GO" id="GO:0043856">
    <property type="term" value="F:anti-sigma factor antagonist activity"/>
    <property type="evidence" value="ECO:0007669"/>
    <property type="project" value="InterPro"/>
</dbReference>
<sequence length="99" mass="11153">MKITVEKTSDELILHTEGRIDTYTAEEFEKNLMEAIDDADCVRLDFTDVEFISSAGLRALLNGQKQVNEEEKEMIISDINDVVESVFTSTGFMSVLTVE</sequence>
<organism evidence="4 5">
    <name type="scientific">Blautia producta</name>
    <dbReference type="NCBI Taxonomy" id="33035"/>
    <lineage>
        <taxon>Bacteria</taxon>
        <taxon>Bacillati</taxon>
        <taxon>Bacillota</taxon>
        <taxon>Clostridia</taxon>
        <taxon>Lachnospirales</taxon>
        <taxon>Lachnospiraceae</taxon>
        <taxon>Blautia</taxon>
    </lineage>
</organism>
<comment type="similarity">
    <text evidence="1 2">Belongs to the anti-sigma-factor antagonist family.</text>
</comment>
<evidence type="ECO:0000313" key="4">
    <source>
        <dbReference type="EMBL" id="QBE94816.1"/>
    </source>
</evidence>
<dbReference type="PROSITE" id="PS50801">
    <property type="entry name" value="STAS"/>
    <property type="match status" value="1"/>
</dbReference>
<dbReference type="InterPro" id="IPR036513">
    <property type="entry name" value="STAS_dom_sf"/>
</dbReference>
<dbReference type="RefSeq" id="WP_049924533.1">
    <property type="nucleotide sequence ID" value="NZ_CP035945.1"/>
</dbReference>
<dbReference type="InterPro" id="IPR003658">
    <property type="entry name" value="Anti-sigma_ant"/>
</dbReference>
<dbReference type="NCBIfam" id="TIGR00377">
    <property type="entry name" value="ant_ant_sig"/>
    <property type="match status" value="1"/>
</dbReference>
<proteinExistence type="inferred from homology"/>
<dbReference type="SUPFAM" id="SSF52091">
    <property type="entry name" value="SpoIIaa-like"/>
    <property type="match status" value="1"/>
</dbReference>
<protein>
    <recommendedName>
        <fullName evidence="2">Anti-sigma factor antagonist</fullName>
    </recommendedName>
</protein>
<feature type="domain" description="STAS" evidence="3">
    <location>
        <begin position="1"/>
        <end position="99"/>
    </location>
</feature>
<evidence type="ECO:0000256" key="2">
    <source>
        <dbReference type="RuleBase" id="RU003749"/>
    </source>
</evidence>
<accession>A0A4P6LSA5</accession>